<proteinExistence type="predicted"/>
<comment type="caution">
    <text evidence="1">The sequence shown here is derived from an EMBL/GenBank/DDBJ whole genome shotgun (WGS) entry which is preliminary data.</text>
</comment>
<evidence type="ECO:0008006" key="3">
    <source>
        <dbReference type="Google" id="ProtNLM"/>
    </source>
</evidence>
<protein>
    <recommendedName>
        <fullName evidence="3">DUF2971 domain-containing protein</fullName>
    </recommendedName>
</protein>
<name>A0ABX5NXS9_9PROT</name>
<evidence type="ECO:0000313" key="1">
    <source>
        <dbReference type="EMBL" id="PYD46320.1"/>
    </source>
</evidence>
<sequence length="262" mass="30132">MYYKFMGGDDDALCGVFDKAVREGSVRFTPAAAFNDPFEFKFTTVAPPTREAFDKWHDIYAPEYTAEQRSHAWLAFDGPASDFNTRFVPRVVMFAQLYVLCLARTWKKHLMWSHYASEHRGFVICYEDGLTNAFNHDDYFGAKGNVAYSNNVPELRWFEGTPSEMMGPIIGTKSTEWEYEGEYRVVLHGPAYKNAILRTIDASLITGIILGARASESLIAKAIALRSERPHFRIWQITSRTDSFELVRRDFEDNVRHFSSFL</sequence>
<dbReference type="Proteomes" id="UP000248116">
    <property type="component" value="Unassembled WGS sequence"/>
</dbReference>
<keyword evidence="2" id="KW-1185">Reference proteome</keyword>
<dbReference type="RefSeq" id="WP_110561005.1">
    <property type="nucleotide sequence ID" value="NZ_PRCW01000163.1"/>
</dbReference>
<accession>A0ABX5NXS9</accession>
<evidence type="ECO:0000313" key="2">
    <source>
        <dbReference type="Proteomes" id="UP000248116"/>
    </source>
</evidence>
<organism evidence="1 2">
    <name type="scientific">Novacetimonas pomaceti</name>
    <dbReference type="NCBI Taxonomy" id="2021998"/>
    <lineage>
        <taxon>Bacteria</taxon>
        <taxon>Pseudomonadati</taxon>
        <taxon>Pseudomonadota</taxon>
        <taxon>Alphaproteobacteria</taxon>
        <taxon>Acetobacterales</taxon>
        <taxon>Acetobacteraceae</taxon>
        <taxon>Novacetimonas</taxon>
    </lineage>
</organism>
<reference evidence="1 2" key="1">
    <citation type="submission" date="2018-02" db="EMBL/GenBank/DDBJ databases">
        <authorList>
            <person name="Skraban J."/>
            <person name="Trcek J."/>
        </authorList>
    </citation>
    <scope>NUCLEOTIDE SEQUENCE [LARGE SCALE GENOMIC DNA]</scope>
    <source>
        <strain evidence="1 2">AV446</strain>
    </source>
</reference>
<dbReference type="InterPro" id="IPR021352">
    <property type="entry name" value="DUF2971"/>
</dbReference>
<dbReference type="EMBL" id="PRCW01000163">
    <property type="protein sequence ID" value="PYD46320.1"/>
    <property type="molecule type" value="Genomic_DNA"/>
</dbReference>
<dbReference type="Pfam" id="PF11185">
    <property type="entry name" value="DUF2971"/>
    <property type="match status" value="1"/>
</dbReference>
<gene>
    <name evidence="1" type="ORF">C3920_16005</name>
</gene>